<dbReference type="Proteomes" id="UP000800039">
    <property type="component" value="Unassembled WGS sequence"/>
</dbReference>
<evidence type="ECO:0000313" key="2">
    <source>
        <dbReference type="EMBL" id="KAF1850207.1"/>
    </source>
</evidence>
<dbReference type="EMBL" id="ML976614">
    <property type="protein sequence ID" value="KAF1850207.1"/>
    <property type="molecule type" value="Genomic_DNA"/>
</dbReference>
<proteinExistence type="predicted"/>
<reference evidence="2" key="1">
    <citation type="submission" date="2020-01" db="EMBL/GenBank/DDBJ databases">
        <authorList>
            <consortium name="DOE Joint Genome Institute"/>
            <person name="Haridas S."/>
            <person name="Albert R."/>
            <person name="Binder M."/>
            <person name="Bloem J."/>
            <person name="Labutti K."/>
            <person name="Salamov A."/>
            <person name="Andreopoulos B."/>
            <person name="Baker S.E."/>
            <person name="Barry K."/>
            <person name="Bills G."/>
            <person name="Bluhm B.H."/>
            <person name="Cannon C."/>
            <person name="Castanera R."/>
            <person name="Culley D.E."/>
            <person name="Daum C."/>
            <person name="Ezra D."/>
            <person name="Gonzalez J.B."/>
            <person name="Henrissat B."/>
            <person name="Kuo A."/>
            <person name="Liang C."/>
            <person name="Lipzen A."/>
            <person name="Lutzoni F."/>
            <person name="Magnuson J."/>
            <person name="Mondo S."/>
            <person name="Nolan M."/>
            <person name="Ohm R."/>
            <person name="Pangilinan J."/>
            <person name="Park H.-J."/>
            <person name="Ramirez L."/>
            <person name="Alfaro M."/>
            <person name="Sun H."/>
            <person name="Tritt A."/>
            <person name="Yoshinaga Y."/>
            <person name="Zwiers L.-H."/>
            <person name="Turgeon B.G."/>
            <person name="Goodwin S.B."/>
            <person name="Spatafora J.W."/>
            <person name="Crous P.W."/>
            <person name="Grigoriev I.V."/>
        </authorList>
    </citation>
    <scope>NUCLEOTIDE SEQUENCE</scope>
    <source>
        <strain evidence="2">CBS 394.84</strain>
    </source>
</reference>
<gene>
    <name evidence="2" type="ORF">K460DRAFT_390754</name>
</gene>
<name>A0A9P4LDB1_9PLEO</name>
<evidence type="ECO:0000256" key="1">
    <source>
        <dbReference type="SAM" id="MobiDB-lite"/>
    </source>
</evidence>
<dbReference type="GeneID" id="63853043"/>
<protein>
    <submittedName>
        <fullName evidence="2">Uncharacterized protein</fullName>
    </submittedName>
</protein>
<feature type="region of interest" description="Disordered" evidence="1">
    <location>
        <begin position="78"/>
        <end position="103"/>
    </location>
</feature>
<keyword evidence="3" id="KW-1185">Reference proteome</keyword>
<evidence type="ECO:0000313" key="3">
    <source>
        <dbReference type="Proteomes" id="UP000800039"/>
    </source>
</evidence>
<dbReference type="AlphaFoldDB" id="A0A9P4LDB1"/>
<comment type="caution">
    <text evidence="2">The sequence shown here is derived from an EMBL/GenBank/DDBJ whole genome shotgun (WGS) entry which is preliminary data.</text>
</comment>
<dbReference type="RefSeq" id="XP_040792770.1">
    <property type="nucleotide sequence ID" value="XM_040935792.1"/>
</dbReference>
<organism evidence="2 3">
    <name type="scientific">Cucurbitaria berberidis CBS 394.84</name>
    <dbReference type="NCBI Taxonomy" id="1168544"/>
    <lineage>
        <taxon>Eukaryota</taxon>
        <taxon>Fungi</taxon>
        <taxon>Dikarya</taxon>
        <taxon>Ascomycota</taxon>
        <taxon>Pezizomycotina</taxon>
        <taxon>Dothideomycetes</taxon>
        <taxon>Pleosporomycetidae</taxon>
        <taxon>Pleosporales</taxon>
        <taxon>Pleosporineae</taxon>
        <taxon>Cucurbitariaceae</taxon>
        <taxon>Cucurbitaria</taxon>
    </lineage>
</organism>
<accession>A0A9P4LDB1</accession>
<sequence>MPLNLRAARVRPYAASKIYAVASNCCKQNKRTFMADLGRDSQHLPLPSATPNSSPRLRPSNAIFYFHRAPRQYLLHTKRSRGQSVNDKKGGGRASFRRQQNKSSIRAKVSLATRQAMKPLIQVAEQRTYTLGYAQSASGMDLWQQLCGRPWGTLYDTCREGKDQQQLSQYSPTPPSLFITTCTSAIPNTSYYGSEAEVYGFRATRMKQRRQLKGLLEERKERYDLRRNDNKRTQGQIMIVAGADAGDTYLAHDCGHTRSNAIISTIICPYLRRYSYMPIEAKSIPSCGADAEAGARQGLIQT</sequence>